<organism evidence="6 7">
    <name type="scientific">Angomonas deanei</name>
    <dbReference type="NCBI Taxonomy" id="59799"/>
    <lineage>
        <taxon>Eukaryota</taxon>
        <taxon>Discoba</taxon>
        <taxon>Euglenozoa</taxon>
        <taxon>Kinetoplastea</taxon>
        <taxon>Metakinetoplastina</taxon>
        <taxon>Trypanosomatida</taxon>
        <taxon>Trypanosomatidae</taxon>
        <taxon>Strigomonadinae</taxon>
        <taxon>Angomonas</taxon>
    </lineage>
</organism>
<dbReference type="VEuPathDB" id="TriTrypDB:ADEAN_001042400"/>
<evidence type="ECO:0000313" key="6">
    <source>
        <dbReference type="EMBL" id="CAD2222870.1"/>
    </source>
</evidence>
<protein>
    <recommendedName>
        <fullName evidence="5">Protein kinase domain-containing protein</fullName>
    </recommendedName>
</protein>
<proteinExistence type="predicted"/>
<dbReference type="InterPro" id="IPR000719">
    <property type="entry name" value="Prot_kinase_dom"/>
</dbReference>
<evidence type="ECO:0000259" key="5">
    <source>
        <dbReference type="PROSITE" id="PS50011"/>
    </source>
</evidence>
<dbReference type="SUPFAM" id="SSF56112">
    <property type="entry name" value="Protein kinase-like (PK-like)"/>
    <property type="match status" value="1"/>
</dbReference>
<dbReference type="AlphaFoldDB" id="A0A7G2CSX4"/>
<dbReference type="EMBL" id="LR877172">
    <property type="protein sequence ID" value="CAD2222870.1"/>
    <property type="molecule type" value="Genomic_DNA"/>
</dbReference>
<dbReference type="Proteomes" id="UP000515908">
    <property type="component" value="Chromosome 28"/>
</dbReference>
<dbReference type="PANTHER" id="PTHR11042:SF136">
    <property type="entry name" value="EIF-2-ALPHA KINASE GCN2"/>
    <property type="match status" value="1"/>
</dbReference>
<evidence type="ECO:0000256" key="1">
    <source>
        <dbReference type="ARBA" id="ARBA00022679"/>
    </source>
</evidence>
<evidence type="ECO:0000256" key="3">
    <source>
        <dbReference type="ARBA" id="ARBA00022777"/>
    </source>
</evidence>
<keyword evidence="4" id="KW-0067">ATP-binding</keyword>
<dbReference type="PANTHER" id="PTHR11042">
    <property type="entry name" value="EUKARYOTIC TRANSLATION INITIATION FACTOR 2-ALPHA KINASE EIF2-ALPHA KINASE -RELATED"/>
    <property type="match status" value="1"/>
</dbReference>
<dbReference type="OrthoDB" id="1405469at2759"/>
<dbReference type="GO" id="GO:0005524">
    <property type="term" value="F:ATP binding"/>
    <property type="evidence" value="ECO:0007669"/>
    <property type="project" value="UniProtKB-KW"/>
</dbReference>
<dbReference type="GO" id="GO:0005829">
    <property type="term" value="C:cytosol"/>
    <property type="evidence" value="ECO:0007669"/>
    <property type="project" value="TreeGrafter"/>
</dbReference>
<name>A0A7G2CSX4_9TRYP</name>
<accession>A0A7G2CSX4</accession>
<sequence length="690" mass="77179">MVKKSASSLEFDDVKTPLEFDAFGNANLTGECGSVLYCAPEQEKGLKYNFKVDEFSIGMIALEMWLAILGKGFRDRFNIMSEVWRSGILPEWFTQRKPKMAEIIEGLININPEKRKTCEEVLATADLPGDPIEIVQALETVEKYGDRIAGRVIQEIHNNNVKKEEWPRKPPPKLRQRVSQVAQQVFFDIVQTIHIIGQLHGTVPIAFAPQMVLPTPVNQSLGAEFVVDSGGRSSVLSNLPHLSCASFLGMQDSVPDSYYQLYHKETPFVLYTTPLPRNDGVQDHYLDSLLSFYHLLTFFNFSGSVEITVSHAIWLNAVHPRQIGSRPPPEEIAKLRSRVESVEVIATEIGKISSVLSQSCKISRETQRILSEQEDALKKYCQSIFETAKLFGIPITLTLDPSFVPSESLVNRSFLTSGVLFECQIAKSPIAFACLLDNFISACCVSDVPLSAFCINVDLLELCNIGKHVKSLPRKDLVLNGIAVRRLQHSATCTASVMEASVNLWRGNIRASLCLNGESHIFNKTLKRKNMRWCLIDGKRLVNSSHNANISRNDDVSPDNICEEVRSLFSGSKIEVEFADCSQSDPIRKEAKALCDKFVSSLNRVLVFRESVREITDALVREGKEIKDTATSDKQKDKDKGNMILESFLDDHCANHTVLPLYSVKDDALAVFINYGRLKETKKAGNGKKK</sequence>
<keyword evidence="2" id="KW-0547">Nucleotide-binding</keyword>
<keyword evidence="1" id="KW-0808">Transferase</keyword>
<dbReference type="GO" id="GO:0005634">
    <property type="term" value="C:nucleus"/>
    <property type="evidence" value="ECO:0007669"/>
    <property type="project" value="TreeGrafter"/>
</dbReference>
<keyword evidence="3" id="KW-0418">Kinase</keyword>
<gene>
    <name evidence="6" type="ORF">ADEAN_001042400</name>
</gene>
<feature type="domain" description="Protein kinase" evidence="5">
    <location>
        <begin position="1"/>
        <end position="127"/>
    </location>
</feature>
<dbReference type="GO" id="GO:0004694">
    <property type="term" value="F:eukaryotic translation initiation factor 2alpha kinase activity"/>
    <property type="evidence" value="ECO:0007669"/>
    <property type="project" value="TreeGrafter"/>
</dbReference>
<evidence type="ECO:0000256" key="4">
    <source>
        <dbReference type="ARBA" id="ARBA00022840"/>
    </source>
</evidence>
<evidence type="ECO:0000313" key="7">
    <source>
        <dbReference type="Proteomes" id="UP000515908"/>
    </source>
</evidence>
<dbReference type="InterPro" id="IPR050339">
    <property type="entry name" value="CC_SR_Kinase"/>
</dbReference>
<dbReference type="InterPro" id="IPR011009">
    <property type="entry name" value="Kinase-like_dom_sf"/>
</dbReference>
<keyword evidence="7" id="KW-1185">Reference proteome</keyword>
<evidence type="ECO:0000256" key="2">
    <source>
        <dbReference type="ARBA" id="ARBA00022741"/>
    </source>
</evidence>
<dbReference type="PROSITE" id="PS50011">
    <property type="entry name" value="PROTEIN_KINASE_DOM"/>
    <property type="match status" value="1"/>
</dbReference>
<dbReference type="Gene3D" id="1.10.510.10">
    <property type="entry name" value="Transferase(Phosphotransferase) domain 1"/>
    <property type="match status" value="1"/>
</dbReference>
<reference evidence="6 7" key="1">
    <citation type="submission" date="2020-08" db="EMBL/GenBank/DDBJ databases">
        <authorList>
            <person name="Newling K."/>
            <person name="Davey J."/>
            <person name="Forrester S."/>
        </authorList>
    </citation>
    <scope>NUCLEOTIDE SEQUENCE [LARGE SCALE GENOMIC DNA]</scope>
    <source>
        <strain evidence="7">Crithidia deanei Carvalho (ATCC PRA-265)</strain>
    </source>
</reference>